<evidence type="ECO:0000259" key="2">
    <source>
        <dbReference type="Pfam" id="PF00080"/>
    </source>
</evidence>
<sequence length="82" mass="8548">MVKAVAVLGSSEGVTGTVYFSQDGNGPTTVTGTLAGLKPGHHGFHVHALGTLPMVACQLDHTLILIARSMVPPRMRIAMLVI</sequence>
<dbReference type="InterPro" id="IPR024134">
    <property type="entry name" value="SOD_Cu/Zn_/chaperone"/>
</dbReference>
<proteinExistence type="predicted"/>
<dbReference type="Gene3D" id="2.60.40.200">
    <property type="entry name" value="Superoxide dismutase, copper/zinc binding domain"/>
    <property type="match status" value="1"/>
</dbReference>
<reference evidence="3 4" key="1">
    <citation type="journal article" date="2015" name="Sci. Rep.">
        <title>The power of single molecule real-time sequencing technology in the de novo assembly of a eukaryotic genome.</title>
        <authorList>
            <person name="Sakai H."/>
            <person name="Naito K."/>
            <person name="Ogiso-Tanaka E."/>
            <person name="Takahashi Y."/>
            <person name="Iseki K."/>
            <person name="Muto C."/>
            <person name="Satou K."/>
            <person name="Teruya K."/>
            <person name="Shiroma A."/>
            <person name="Shimoji M."/>
            <person name="Hirano T."/>
            <person name="Itoh T."/>
            <person name="Kaga A."/>
            <person name="Tomooka N."/>
        </authorList>
    </citation>
    <scope>NUCLEOTIDE SEQUENCE [LARGE SCALE GENOMIC DNA]</scope>
    <source>
        <strain evidence="4">cv. Shumari</strain>
    </source>
</reference>
<protein>
    <recommendedName>
        <fullName evidence="2">Superoxide dismutase copper/zinc binding domain-containing protein</fullName>
    </recommendedName>
</protein>
<name>A0A0S3S5A5_PHAAN</name>
<evidence type="ECO:0000256" key="1">
    <source>
        <dbReference type="ARBA" id="ARBA00023008"/>
    </source>
</evidence>
<organism evidence="3 4">
    <name type="scientific">Vigna angularis var. angularis</name>
    <dbReference type="NCBI Taxonomy" id="157739"/>
    <lineage>
        <taxon>Eukaryota</taxon>
        <taxon>Viridiplantae</taxon>
        <taxon>Streptophyta</taxon>
        <taxon>Embryophyta</taxon>
        <taxon>Tracheophyta</taxon>
        <taxon>Spermatophyta</taxon>
        <taxon>Magnoliopsida</taxon>
        <taxon>eudicotyledons</taxon>
        <taxon>Gunneridae</taxon>
        <taxon>Pentapetalae</taxon>
        <taxon>rosids</taxon>
        <taxon>fabids</taxon>
        <taxon>Fabales</taxon>
        <taxon>Fabaceae</taxon>
        <taxon>Papilionoideae</taxon>
        <taxon>50 kb inversion clade</taxon>
        <taxon>NPAAA clade</taxon>
        <taxon>indigoferoid/millettioid clade</taxon>
        <taxon>Phaseoleae</taxon>
        <taxon>Vigna</taxon>
    </lineage>
</organism>
<dbReference type="Proteomes" id="UP000291084">
    <property type="component" value="Chromosome 5"/>
</dbReference>
<evidence type="ECO:0000313" key="3">
    <source>
        <dbReference type="EMBL" id="BAT88016.1"/>
    </source>
</evidence>
<dbReference type="PANTHER" id="PTHR10003">
    <property type="entry name" value="SUPEROXIDE DISMUTASE CU-ZN -RELATED"/>
    <property type="match status" value="1"/>
</dbReference>
<dbReference type="GO" id="GO:0005507">
    <property type="term" value="F:copper ion binding"/>
    <property type="evidence" value="ECO:0007669"/>
    <property type="project" value="InterPro"/>
</dbReference>
<gene>
    <name evidence="3" type="primary">Vigan.05G144700</name>
    <name evidence="3" type="ORF">VIGAN_05144700</name>
</gene>
<keyword evidence="1" id="KW-0186">Copper</keyword>
<dbReference type="InterPro" id="IPR001424">
    <property type="entry name" value="SOD_Cu_Zn_dom"/>
</dbReference>
<evidence type="ECO:0000313" key="4">
    <source>
        <dbReference type="Proteomes" id="UP000291084"/>
    </source>
</evidence>
<feature type="domain" description="Superoxide dismutase copper/zinc binding" evidence="2">
    <location>
        <begin position="14"/>
        <end position="52"/>
    </location>
</feature>
<dbReference type="SUPFAM" id="SSF49329">
    <property type="entry name" value="Cu,Zn superoxide dismutase-like"/>
    <property type="match status" value="1"/>
</dbReference>
<dbReference type="EMBL" id="AP015038">
    <property type="protein sequence ID" value="BAT88016.1"/>
    <property type="molecule type" value="Genomic_DNA"/>
</dbReference>
<accession>A0A0S3S5A5</accession>
<dbReference type="AlphaFoldDB" id="A0A0S3S5A5"/>
<keyword evidence="4" id="KW-1185">Reference proteome</keyword>
<dbReference type="GO" id="GO:0006801">
    <property type="term" value="P:superoxide metabolic process"/>
    <property type="evidence" value="ECO:0007669"/>
    <property type="project" value="InterPro"/>
</dbReference>
<dbReference type="InterPro" id="IPR036423">
    <property type="entry name" value="SOD-like_Cu/Zn_dom_sf"/>
</dbReference>
<dbReference type="Pfam" id="PF00080">
    <property type="entry name" value="Sod_Cu"/>
    <property type="match status" value="1"/>
</dbReference>